<dbReference type="VEuPathDB" id="FungiDB:SeMB42_g05489"/>
<evidence type="ECO:0000313" key="1">
    <source>
        <dbReference type="EMBL" id="TPX41641.1"/>
    </source>
</evidence>
<dbReference type="Proteomes" id="UP000317494">
    <property type="component" value="Unassembled WGS sequence"/>
</dbReference>
<accession>A0A507CRF1</accession>
<proteinExistence type="predicted"/>
<organism evidence="1 2">
    <name type="scientific">Synchytrium endobioticum</name>
    <dbReference type="NCBI Taxonomy" id="286115"/>
    <lineage>
        <taxon>Eukaryota</taxon>
        <taxon>Fungi</taxon>
        <taxon>Fungi incertae sedis</taxon>
        <taxon>Chytridiomycota</taxon>
        <taxon>Chytridiomycota incertae sedis</taxon>
        <taxon>Chytridiomycetes</taxon>
        <taxon>Synchytriales</taxon>
        <taxon>Synchytriaceae</taxon>
        <taxon>Synchytrium</taxon>
    </lineage>
</organism>
<protein>
    <submittedName>
        <fullName evidence="1">Uncharacterized protein</fullName>
    </submittedName>
</protein>
<gene>
    <name evidence="1" type="ORF">SeMB42_g05489</name>
</gene>
<name>A0A507CRF1_9FUNG</name>
<dbReference type="AlphaFoldDB" id="A0A507CRF1"/>
<dbReference type="EMBL" id="QEAN01000263">
    <property type="protein sequence ID" value="TPX41641.1"/>
    <property type="molecule type" value="Genomic_DNA"/>
</dbReference>
<reference evidence="1 2" key="1">
    <citation type="journal article" date="2019" name="Sci. Rep.">
        <title>Comparative genomics of chytrid fungi reveal insights into the obligate biotrophic and pathogenic lifestyle of Synchytrium endobioticum.</title>
        <authorList>
            <person name="van de Vossenberg B.T.L.H."/>
            <person name="Warris S."/>
            <person name="Nguyen H.D.T."/>
            <person name="van Gent-Pelzer M.P.E."/>
            <person name="Joly D.L."/>
            <person name="van de Geest H.C."/>
            <person name="Bonants P.J.M."/>
            <person name="Smith D.S."/>
            <person name="Levesque C.A."/>
            <person name="van der Lee T.A.J."/>
        </authorList>
    </citation>
    <scope>NUCLEOTIDE SEQUENCE [LARGE SCALE GENOMIC DNA]</scope>
    <source>
        <strain evidence="1 2">MB42</strain>
    </source>
</reference>
<keyword evidence="2" id="KW-1185">Reference proteome</keyword>
<comment type="caution">
    <text evidence="1">The sequence shown here is derived from an EMBL/GenBank/DDBJ whole genome shotgun (WGS) entry which is preliminary data.</text>
</comment>
<sequence>MNSLLQEGILSTRNVAHAAILNRHGIAKVRSPNFELNLEEWSSLESAFDSSAVSRGQTRILCMLKQLKGME</sequence>
<evidence type="ECO:0000313" key="2">
    <source>
        <dbReference type="Proteomes" id="UP000317494"/>
    </source>
</evidence>